<dbReference type="InterPro" id="IPR003737">
    <property type="entry name" value="GlcNAc_PI_deacetylase-related"/>
</dbReference>
<dbReference type="Gene3D" id="3.40.50.10320">
    <property type="entry name" value="LmbE-like"/>
    <property type="match status" value="1"/>
</dbReference>
<dbReference type="SUPFAM" id="SSF102588">
    <property type="entry name" value="LmbE-like"/>
    <property type="match status" value="1"/>
</dbReference>
<dbReference type="Proteomes" id="UP001161406">
    <property type="component" value="Unassembled WGS sequence"/>
</dbReference>
<dbReference type="SUPFAM" id="SSF52317">
    <property type="entry name" value="Class I glutamine amidotransferase-like"/>
    <property type="match status" value="1"/>
</dbReference>
<sequence>MLTARDRLARRKSRPALVGLHRALSRLTSTLTVMNTGAHPDDEQSGMLALMRFGMGMRAIIACSTRGEGGQNTLGPERTGALGVLRSREMEEAARELDADIVWLGHGPNDAVHDFGFSKSGPDTLSRWGKERIIERLVRAYRQERPDIVIPTFLDVPGQHGHHRAMTEAAETAIALAEDPTAYPEHFAQGLTPWSIAKYYLPAWSGGGDTYDDEVPPPPATVTVTAQGADAATGASYDTLGEFSRWYHASQNMGHWHAQPKTEWPLHLKLGGGSETDIRANLPANLTEIAALVASSASAPLRAAEAAIADAISAFPNGSLVTKALNIAKTELLAAQAALTVPEAALFGHRLARKLAEIDAALIAASGLDVLAWVEPANLVPGGTGQLKVWQGNGEAGIRPILAPYLTADSPRRDGPVTTFPLSVAKDAPIANAYLPGYSSLGGNGAVQLELTPGSARILIDTEEPVQIVPGHAIGLTPDAVIIPLPAAPAEYAIAIHSDAPEAAVTITSAPHLDIARSGKGFTLRTDSGLASGRVTMPVTVDGAPAYSLTPIAYPHIGRTHFVRPQALDVLALDLVLPRARIGYIGGGSDRVGLWLSRMGADVTELDATALEGDLSGYDTIVVGIFAFGTRPDLARATQRLHRWVENGGNLLTLYHRPSDGWDPAVTPPRPLTIGSPSLRWRVTDPRAEVNSLLANHPLMLMPNRLSERDFEGWDKERGLYFASQWDDAYKPLFSMHDSDEKPLLGALLSAEIGKGRHTHTSLVLHHQLDKLVPGAFRILANLAEKT</sequence>
<dbReference type="Pfam" id="PF02585">
    <property type="entry name" value="PIG-L"/>
    <property type="match status" value="1"/>
</dbReference>
<gene>
    <name evidence="1" type="ORF">GCM10007913_20740</name>
</gene>
<dbReference type="InterPro" id="IPR029062">
    <property type="entry name" value="Class_I_gatase-like"/>
</dbReference>
<reference evidence="1" key="1">
    <citation type="journal article" date="2014" name="Int. J. Syst. Evol. Microbiol.">
        <title>Complete genome of a new Firmicutes species belonging to the dominant human colonic microbiota ('Ruminococcus bicirculans') reveals two chromosomes and a selective capacity to utilize plant glucans.</title>
        <authorList>
            <consortium name="NISC Comparative Sequencing Program"/>
            <person name="Wegmann U."/>
            <person name="Louis P."/>
            <person name="Goesmann A."/>
            <person name="Henrissat B."/>
            <person name="Duncan S.H."/>
            <person name="Flint H.J."/>
        </authorList>
    </citation>
    <scope>NUCLEOTIDE SEQUENCE</scope>
    <source>
        <strain evidence="1">NBRC 103855</strain>
    </source>
</reference>
<dbReference type="RefSeq" id="WP_284390508.1">
    <property type="nucleotide sequence ID" value="NZ_BSNG01000001.1"/>
</dbReference>
<evidence type="ECO:0000313" key="2">
    <source>
        <dbReference type="Proteomes" id="UP001161406"/>
    </source>
</evidence>
<keyword evidence="2" id="KW-1185">Reference proteome</keyword>
<organism evidence="1 2">
    <name type="scientific">Devosia yakushimensis</name>
    <dbReference type="NCBI Taxonomy" id="470028"/>
    <lineage>
        <taxon>Bacteria</taxon>
        <taxon>Pseudomonadati</taxon>
        <taxon>Pseudomonadota</taxon>
        <taxon>Alphaproteobacteria</taxon>
        <taxon>Hyphomicrobiales</taxon>
        <taxon>Devosiaceae</taxon>
        <taxon>Devosia</taxon>
    </lineage>
</organism>
<dbReference type="CDD" id="cd03143">
    <property type="entry name" value="A4_beta-galactosidase_middle_domain"/>
    <property type="match status" value="1"/>
</dbReference>
<accession>A0ABQ5UDH7</accession>
<dbReference type="EMBL" id="BSNG01000001">
    <property type="protein sequence ID" value="GLQ10142.1"/>
    <property type="molecule type" value="Genomic_DNA"/>
</dbReference>
<comment type="caution">
    <text evidence="1">The sequence shown here is derived from an EMBL/GenBank/DDBJ whole genome shotgun (WGS) entry which is preliminary data.</text>
</comment>
<evidence type="ECO:0000313" key="1">
    <source>
        <dbReference type="EMBL" id="GLQ10142.1"/>
    </source>
</evidence>
<reference evidence="1" key="2">
    <citation type="submission" date="2023-01" db="EMBL/GenBank/DDBJ databases">
        <title>Draft genome sequence of Devosia yakushimensis strain NBRC 103855.</title>
        <authorList>
            <person name="Sun Q."/>
            <person name="Mori K."/>
        </authorList>
    </citation>
    <scope>NUCLEOTIDE SEQUENCE</scope>
    <source>
        <strain evidence="1">NBRC 103855</strain>
    </source>
</reference>
<protein>
    <submittedName>
        <fullName evidence="1">PIG-L domain-containing protein</fullName>
    </submittedName>
</protein>
<name>A0ABQ5UDH7_9HYPH</name>
<proteinExistence type="predicted"/>
<dbReference type="InterPro" id="IPR024078">
    <property type="entry name" value="LmbE-like_dom_sf"/>
</dbReference>